<dbReference type="RefSeq" id="XP_067919225.1">
    <property type="nucleotide sequence ID" value="XM_068068798.1"/>
</dbReference>
<evidence type="ECO:0000313" key="3">
    <source>
        <dbReference type="Proteomes" id="UP000221165"/>
    </source>
</evidence>
<dbReference type="VEuPathDB" id="ToxoDB:CSUI_008671"/>
<dbReference type="AlphaFoldDB" id="A0A2C6KM91"/>
<protein>
    <submittedName>
        <fullName evidence="2">Uncharacterized protein</fullName>
    </submittedName>
</protein>
<feature type="region of interest" description="Disordered" evidence="1">
    <location>
        <begin position="107"/>
        <end position="136"/>
    </location>
</feature>
<dbReference type="Proteomes" id="UP000221165">
    <property type="component" value="Unassembled WGS sequence"/>
</dbReference>
<evidence type="ECO:0000313" key="2">
    <source>
        <dbReference type="EMBL" id="PHJ17506.1"/>
    </source>
</evidence>
<evidence type="ECO:0000256" key="1">
    <source>
        <dbReference type="SAM" id="MobiDB-lite"/>
    </source>
</evidence>
<sequence>MTPGQAREYINAFEKLVLRATSVDDVTKRFFFFNGIDKRTRDALIAVEDASLQDIFKMLERLGSSHQQNEMATPVLPRSKEAGVTNGFEEPMDISDRFAITAQHRREEQARRTIRPRPGNQNFSRWQQFPRRQARATTRLGLRRRTSRRQRSVLATACLNGM</sequence>
<proteinExistence type="predicted"/>
<comment type="caution">
    <text evidence="2">The sequence shown here is derived from an EMBL/GenBank/DDBJ whole genome shotgun (WGS) entry which is preliminary data.</text>
</comment>
<reference evidence="2 3" key="1">
    <citation type="journal article" date="2017" name="Int. J. Parasitol.">
        <title>The genome of the protozoan parasite Cystoisospora suis and a reverse vaccinology approach to identify vaccine candidates.</title>
        <authorList>
            <person name="Palmieri N."/>
            <person name="Shrestha A."/>
            <person name="Ruttkowski B."/>
            <person name="Beck T."/>
            <person name="Vogl C."/>
            <person name="Tomley F."/>
            <person name="Blake D.P."/>
            <person name="Joachim A."/>
        </authorList>
    </citation>
    <scope>NUCLEOTIDE SEQUENCE [LARGE SCALE GENOMIC DNA]</scope>
    <source>
        <strain evidence="2 3">Wien I</strain>
    </source>
</reference>
<accession>A0A2C6KM91</accession>
<dbReference type="GeneID" id="94432009"/>
<gene>
    <name evidence="2" type="ORF">CSUI_008671</name>
</gene>
<organism evidence="2 3">
    <name type="scientific">Cystoisospora suis</name>
    <dbReference type="NCBI Taxonomy" id="483139"/>
    <lineage>
        <taxon>Eukaryota</taxon>
        <taxon>Sar</taxon>
        <taxon>Alveolata</taxon>
        <taxon>Apicomplexa</taxon>
        <taxon>Conoidasida</taxon>
        <taxon>Coccidia</taxon>
        <taxon>Eucoccidiorida</taxon>
        <taxon>Eimeriorina</taxon>
        <taxon>Sarcocystidae</taxon>
        <taxon>Cystoisospora</taxon>
    </lineage>
</organism>
<name>A0A2C6KM91_9APIC</name>
<keyword evidence="3" id="KW-1185">Reference proteome</keyword>
<dbReference type="EMBL" id="MIGC01004911">
    <property type="protein sequence ID" value="PHJ17506.1"/>
    <property type="molecule type" value="Genomic_DNA"/>
</dbReference>